<evidence type="ECO:0000256" key="7">
    <source>
        <dbReference type="ARBA" id="ARBA00022692"/>
    </source>
</evidence>
<dbReference type="InterPro" id="IPR028364">
    <property type="entry name" value="Ribosomal_uL1/biogenesis"/>
</dbReference>
<accession>L5MH53</accession>
<feature type="domain" description="SEA" evidence="19">
    <location>
        <begin position="408"/>
        <end position="525"/>
    </location>
</feature>
<dbReference type="InterPro" id="IPR033116">
    <property type="entry name" value="TRYPSIN_SER"/>
</dbReference>
<evidence type="ECO:0000256" key="18">
    <source>
        <dbReference type="SAM" id="Phobius"/>
    </source>
</evidence>
<dbReference type="InterPro" id="IPR016095">
    <property type="entry name" value="Ribosomal_uL1_3-a/b-sand"/>
</dbReference>
<keyword evidence="12 18" id="KW-0472">Membrane</keyword>
<evidence type="ECO:0000256" key="2">
    <source>
        <dbReference type="ARBA" id="ARBA00004613"/>
    </source>
</evidence>
<dbReference type="Gene3D" id="3.30.70.960">
    <property type="entry name" value="SEA domain"/>
    <property type="match status" value="2"/>
</dbReference>
<dbReference type="AlphaFoldDB" id="L5MH53"/>
<keyword evidence="8 17" id="KW-0378">Hydrolase</keyword>
<dbReference type="PROSITE" id="PS50240">
    <property type="entry name" value="TRYPSIN_DOM"/>
    <property type="match status" value="2"/>
</dbReference>
<evidence type="ECO:0000256" key="4">
    <source>
        <dbReference type="ARBA" id="ARBA00022525"/>
    </source>
</evidence>
<dbReference type="InterPro" id="IPR001314">
    <property type="entry name" value="Peptidase_S1A"/>
</dbReference>
<evidence type="ECO:0000256" key="10">
    <source>
        <dbReference type="ARBA" id="ARBA00022968"/>
    </source>
</evidence>
<keyword evidence="3" id="KW-1003">Cell membrane</keyword>
<dbReference type="PANTHER" id="PTHR24252:SF7">
    <property type="entry name" value="HYALIN"/>
    <property type="match status" value="1"/>
</dbReference>
<dbReference type="PROSITE" id="PS50024">
    <property type="entry name" value="SEA"/>
    <property type="match status" value="2"/>
</dbReference>
<dbReference type="InterPro" id="IPR023674">
    <property type="entry name" value="Ribosomal_uL1-like"/>
</dbReference>
<sequence length="838" mass="93376">MVGIPMFADQPDNIVRMKTKGAAVRLDFNTMSSADLLNALKTVINDPSSSVARATKRECVKPWVIGLITFLSLIVLAVCIGLIVHYVRYNQRKTYNYYSTLSFTSDKLYDDFEREASKNFTEMSQRIESMVRNAFHKSSLRGEFVTSHIIRFSKEENGVLAHMLLIFRFRSTEDPETINKIIQRVLHEKLYDAVGPPKLDPESVEIKKINNTETDNFLNNCCGTRKNKSTKQSVRIVGGTQVEEGEWPWQASLQLDGIHRCGATLINGSWLVSAAHCFRIVCLPDASYEFRPGDEMFVTGFGALQNDGSSQNYLRQVQVDLIDTKTCNKPQAYNNTITPRMLCAGSLEGKRDACQGDSGGPLVSADARDIWYLAGIVSWGDECGQPNKPGVYTRVTALRDWIASQTGKIYHYQGDFHISGVTYNDSCENAASQVSKDLSKDIETKMLDGFQNSSIYKEYVNSQVIKLLPFPNGSSVQLQLTFKFPPAKRGIMKPAIKAVLLQLLKDNLATWNAVPASIKLMEISKTDAEMLTNKCCGRQLVNNIRAGNRIVNGGDAQTGAWPWQASMQWKGQHNCGASLISSRWLLSAAHCFTKKNNSKDWTVNFGTLLNKPYLTEKVQSIISHENFSGPGIHNDIALVQLAKEVSFSKYVRKICLPEAKMKLADNDSVVVTGWGTLYMNGPLPNILQEALVKIIDNKVCNAPHALAGLVTDNMLCAGFMSGKTDACQISLKNYDPQKDKHFSVTVSPKSTPHPKFSVYVLGEQQHCNEAKALDIPHMDIEVLKKLNESKKLVKLYHAFLASESLIKQIQRIWGPGLNKVGKFPSLLTLNENMVAKID</sequence>
<comment type="similarity">
    <text evidence="16">Belongs to the peptidase S1 family. CLIP subfamily.</text>
</comment>
<dbReference type="Gene3D" id="2.40.10.10">
    <property type="entry name" value="Trypsin-like serine proteases"/>
    <property type="match status" value="4"/>
</dbReference>
<keyword evidence="11 18" id="KW-1133">Transmembrane helix</keyword>
<feature type="domain" description="Peptidase S1" evidence="20">
    <location>
        <begin position="550"/>
        <end position="728"/>
    </location>
</feature>
<keyword evidence="10" id="KW-0735">Signal-anchor</keyword>
<evidence type="ECO:0000256" key="9">
    <source>
        <dbReference type="ARBA" id="ARBA00022825"/>
    </source>
</evidence>
<dbReference type="PROSITE" id="PS00135">
    <property type="entry name" value="TRYPSIN_SER"/>
    <property type="match status" value="1"/>
</dbReference>
<evidence type="ECO:0000256" key="17">
    <source>
        <dbReference type="RuleBase" id="RU363034"/>
    </source>
</evidence>
<keyword evidence="22" id="KW-1185">Reference proteome</keyword>
<dbReference type="GO" id="GO:0005576">
    <property type="term" value="C:extracellular region"/>
    <property type="evidence" value="ECO:0007669"/>
    <property type="project" value="UniProtKB-SubCell"/>
</dbReference>
<dbReference type="Gene3D" id="3.40.50.790">
    <property type="match status" value="1"/>
</dbReference>
<dbReference type="FunFam" id="2.40.10.10:FF:000007">
    <property type="entry name" value="Transmembrane serine protease 7"/>
    <property type="match status" value="1"/>
</dbReference>
<dbReference type="EMBL" id="KB100190">
    <property type="protein sequence ID" value="ELK37637.1"/>
    <property type="molecule type" value="Genomic_DNA"/>
</dbReference>
<dbReference type="FunFam" id="3.30.70.960:FF:000008">
    <property type="entry name" value="Transmembrane protease serine"/>
    <property type="match status" value="1"/>
</dbReference>
<dbReference type="Proteomes" id="UP000010556">
    <property type="component" value="Unassembled WGS sequence"/>
</dbReference>
<gene>
    <name evidence="21" type="ORF">MDA_GLEAN10015631</name>
</gene>
<evidence type="ECO:0000256" key="6">
    <source>
        <dbReference type="ARBA" id="ARBA00022679"/>
    </source>
</evidence>
<dbReference type="Gene3D" id="3.40.50.2000">
    <property type="entry name" value="Glycogen Phosphorylase B"/>
    <property type="match status" value="1"/>
</dbReference>
<dbReference type="SUPFAM" id="SSF50494">
    <property type="entry name" value="Trypsin-like serine proteases"/>
    <property type="match status" value="2"/>
</dbReference>
<protein>
    <submittedName>
        <fullName evidence="21">Transmembrane protease serine 11B</fullName>
    </submittedName>
</protein>
<organism evidence="21 22">
    <name type="scientific">Myotis davidii</name>
    <name type="common">David's myotis</name>
    <dbReference type="NCBI Taxonomy" id="225400"/>
    <lineage>
        <taxon>Eukaryota</taxon>
        <taxon>Metazoa</taxon>
        <taxon>Chordata</taxon>
        <taxon>Craniata</taxon>
        <taxon>Vertebrata</taxon>
        <taxon>Euteleostomi</taxon>
        <taxon>Mammalia</taxon>
        <taxon>Eutheria</taxon>
        <taxon>Laurasiatheria</taxon>
        <taxon>Chiroptera</taxon>
        <taxon>Yangochiroptera</taxon>
        <taxon>Vespertilionidae</taxon>
        <taxon>Myotis</taxon>
    </lineage>
</organism>
<dbReference type="PANTHER" id="PTHR24252">
    <property type="entry name" value="ACROSIN-RELATED"/>
    <property type="match status" value="1"/>
</dbReference>
<evidence type="ECO:0000256" key="1">
    <source>
        <dbReference type="ARBA" id="ARBA00004401"/>
    </source>
</evidence>
<dbReference type="SUPFAM" id="SSF56808">
    <property type="entry name" value="Ribosomal protein L1"/>
    <property type="match status" value="1"/>
</dbReference>
<name>L5MH53_MYODS</name>
<keyword evidence="4" id="KW-0964">Secreted</keyword>
<feature type="transmembrane region" description="Helical" evidence="18">
    <location>
        <begin position="63"/>
        <end position="87"/>
    </location>
</feature>
<evidence type="ECO:0000256" key="5">
    <source>
        <dbReference type="ARBA" id="ARBA00022670"/>
    </source>
</evidence>
<dbReference type="MEROPS" id="S01.365"/>
<dbReference type="CDD" id="cd00403">
    <property type="entry name" value="Ribosomal_L1"/>
    <property type="match status" value="1"/>
</dbReference>
<dbReference type="PROSITE" id="PS00134">
    <property type="entry name" value="TRYPSIN_HIS"/>
    <property type="match status" value="2"/>
</dbReference>
<keyword evidence="7 18" id="KW-0812">Transmembrane</keyword>
<evidence type="ECO:0000256" key="16">
    <source>
        <dbReference type="ARBA" id="ARBA00024195"/>
    </source>
</evidence>
<proteinExistence type="inferred from homology"/>
<dbReference type="SMART" id="SM00020">
    <property type="entry name" value="Tryp_SPc"/>
    <property type="match status" value="2"/>
</dbReference>
<evidence type="ECO:0000256" key="12">
    <source>
        <dbReference type="ARBA" id="ARBA00023136"/>
    </source>
</evidence>
<evidence type="ECO:0000313" key="22">
    <source>
        <dbReference type="Proteomes" id="UP000010556"/>
    </source>
</evidence>
<evidence type="ECO:0000259" key="20">
    <source>
        <dbReference type="PROSITE" id="PS50240"/>
    </source>
</evidence>
<reference evidence="22" key="1">
    <citation type="journal article" date="2013" name="Science">
        <title>Comparative analysis of bat genomes provides insight into the evolution of flight and immunity.</title>
        <authorList>
            <person name="Zhang G."/>
            <person name="Cowled C."/>
            <person name="Shi Z."/>
            <person name="Huang Z."/>
            <person name="Bishop-Lilly K.A."/>
            <person name="Fang X."/>
            <person name="Wynne J.W."/>
            <person name="Xiong Z."/>
            <person name="Baker M.L."/>
            <person name="Zhao W."/>
            <person name="Tachedjian M."/>
            <person name="Zhu Y."/>
            <person name="Zhou P."/>
            <person name="Jiang X."/>
            <person name="Ng J."/>
            <person name="Yang L."/>
            <person name="Wu L."/>
            <person name="Xiao J."/>
            <person name="Feng Y."/>
            <person name="Chen Y."/>
            <person name="Sun X."/>
            <person name="Zhang Y."/>
            <person name="Marsh G.A."/>
            <person name="Crameri G."/>
            <person name="Broder C.C."/>
            <person name="Frey K.G."/>
            <person name="Wang L.F."/>
            <person name="Wang J."/>
        </authorList>
    </citation>
    <scope>NUCLEOTIDE SEQUENCE [LARGE SCALE GENOMIC DNA]</scope>
</reference>
<feature type="domain" description="Peptidase S1" evidence="20">
    <location>
        <begin position="236"/>
        <end position="407"/>
    </location>
</feature>
<keyword evidence="13" id="KW-0865">Zymogen</keyword>
<dbReference type="Pfam" id="PF00089">
    <property type="entry name" value="Trypsin"/>
    <property type="match status" value="3"/>
</dbReference>
<dbReference type="GO" id="GO:0008194">
    <property type="term" value="F:UDP-glycosyltransferase activity"/>
    <property type="evidence" value="ECO:0007669"/>
    <property type="project" value="InterPro"/>
</dbReference>
<feature type="domain" description="SEA" evidence="19">
    <location>
        <begin position="93"/>
        <end position="211"/>
    </location>
</feature>
<dbReference type="GO" id="GO:0006508">
    <property type="term" value="P:proteolysis"/>
    <property type="evidence" value="ECO:0007669"/>
    <property type="project" value="UniProtKB-KW"/>
</dbReference>
<dbReference type="SUPFAM" id="SSF82671">
    <property type="entry name" value="SEA domain"/>
    <property type="match status" value="2"/>
</dbReference>
<dbReference type="FunFam" id="2.40.10.10:FF:000002">
    <property type="entry name" value="Transmembrane protease serine"/>
    <property type="match status" value="1"/>
</dbReference>
<dbReference type="InterPro" id="IPR001254">
    <property type="entry name" value="Trypsin_dom"/>
</dbReference>
<dbReference type="InterPro" id="IPR000082">
    <property type="entry name" value="SEA_dom"/>
</dbReference>
<evidence type="ECO:0000256" key="13">
    <source>
        <dbReference type="ARBA" id="ARBA00023145"/>
    </source>
</evidence>
<dbReference type="InterPro" id="IPR002213">
    <property type="entry name" value="UDP_glucos_trans"/>
</dbReference>
<dbReference type="GO" id="GO:0004252">
    <property type="term" value="F:serine-type endopeptidase activity"/>
    <property type="evidence" value="ECO:0007669"/>
    <property type="project" value="InterPro"/>
</dbReference>
<comment type="subcellular location">
    <subcellularLocation>
        <location evidence="1">Cell membrane</location>
        <topology evidence="1">Single-pass type II membrane protein</topology>
    </subcellularLocation>
    <subcellularLocation>
        <location evidence="2">Secreted</location>
    </subcellularLocation>
</comment>
<dbReference type="InterPro" id="IPR009003">
    <property type="entry name" value="Peptidase_S1_PA"/>
</dbReference>
<evidence type="ECO:0000259" key="19">
    <source>
        <dbReference type="PROSITE" id="PS50024"/>
    </source>
</evidence>
<evidence type="ECO:0000256" key="3">
    <source>
        <dbReference type="ARBA" id="ARBA00022475"/>
    </source>
</evidence>
<dbReference type="CDD" id="cd00190">
    <property type="entry name" value="Tryp_SPc"/>
    <property type="match status" value="2"/>
</dbReference>
<dbReference type="Pfam" id="PF01390">
    <property type="entry name" value="SEA"/>
    <property type="match status" value="2"/>
</dbReference>
<dbReference type="eggNOG" id="KOG3627">
    <property type="taxonomic scope" value="Eukaryota"/>
</dbReference>
<evidence type="ECO:0000256" key="11">
    <source>
        <dbReference type="ARBA" id="ARBA00022989"/>
    </source>
</evidence>
<dbReference type="SUPFAM" id="SSF53756">
    <property type="entry name" value="UDP-Glycosyltransferase/glycogen phosphorylase"/>
    <property type="match status" value="1"/>
</dbReference>
<dbReference type="GO" id="GO:0005886">
    <property type="term" value="C:plasma membrane"/>
    <property type="evidence" value="ECO:0007669"/>
    <property type="project" value="UniProtKB-SubCell"/>
</dbReference>
<evidence type="ECO:0000256" key="8">
    <source>
        <dbReference type="ARBA" id="ARBA00022801"/>
    </source>
</evidence>
<evidence type="ECO:0000256" key="14">
    <source>
        <dbReference type="ARBA" id="ARBA00023157"/>
    </source>
</evidence>
<keyword evidence="6" id="KW-0808">Transferase</keyword>
<dbReference type="InterPro" id="IPR018114">
    <property type="entry name" value="TRYPSIN_HIS"/>
</dbReference>
<dbReference type="Pfam" id="PF00201">
    <property type="entry name" value="UDPGT"/>
    <property type="match status" value="1"/>
</dbReference>
<keyword evidence="15" id="KW-0325">Glycoprotein</keyword>
<dbReference type="InterPro" id="IPR036364">
    <property type="entry name" value="SEA_dom_sf"/>
</dbReference>
<evidence type="ECO:0000313" key="21">
    <source>
        <dbReference type="EMBL" id="ELK37637.1"/>
    </source>
</evidence>
<dbReference type="InterPro" id="IPR043504">
    <property type="entry name" value="Peptidase_S1_PA_chymotrypsin"/>
</dbReference>
<keyword evidence="14" id="KW-1015">Disulfide bond</keyword>
<keyword evidence="9 17" id="KW-0720">Serine protease</keyword>
<dbReference type="PRINTS" id="PR00722">
    <property type="entry name" value="CHYMOTRYPSIN"/>
</dbReference>
<evidence type="ECO:0000256" key="15">
    <source>
        <dbReference type="ARBA" id="ARBA00023180"/>
    </source>
</evidence>
<keyword evidence="5 17" id="KW-0645">Protease</keyword>